<dbReference type="GO" id="GO:0030288">
    <property type="term" value="C:outer membrane-bounded periplasmic space"/>
    <property type="evidence" value="ECO:0007669"/>
    <property type="project" value="InterPro"/>
</dbReference>
<feature type="chain" id="PRO_5013754098" evidence="6">
    <location>
        <begin position="29"/>
        <end position="232"/>
    </location>
</feature>
<evidence type="ECO:0000256" key="1">
    <source>
        <dbReference type="ARBA" id="ARBA00022475"/>
    </source>
</evidence>
<dbReference type="Proteomes" id="UP000226442">
    <property type="component" value="Unassembled WGS sequence"/>
</dbReference>
<gene>
    <name evidence="7" type="ORF">CP500_004470</name>
</gene>
<comment type="caution">
    <text evidence="7">The sequence shown here is derived from an EMBL/GenBank/DDBJ whole genome shotgun (WGS) entry which is preliminary data.</text>
</comment>
<dbReference type="Pfam" id="PF03783">
    <property type="entry name" value="CsgG"/>
    <property type="match status" value="1"/>
</dbReference>
<keyword evidence="3" id="KW-0472">Membrane</keyword>
<dbReference type="EMBL" id="NXIB02000016">
    <property type="protein sequence ID" value="PHX56597.1"/>
    <property type="molecule type" value="Genomic_DNA"/>
</dbReference>
<keyword evidence="8" id="KW-1185">Reference proteome</keyword>
<feature type="signal peptide" evidence="6">
    <location>
        <begin position="1"/>
        <end position="28"/>
    </location>
</feature>
<dbReference type="AlphaFoldDB" id="A0A2G4F532"/>
<evidence type="ECO:0000256" key="3">
    <source>
        <dbReference type="ARBA" id="ARBA00023136"/>
    </source>
</evidence>
<dbReference type="PANTHER" id="PTHR41164:SF1">
    <property type="entry name" value="CURLI PRODUCTION ASSEMBLY_TRANSPORT COMPONENT CSGG"/>
    <property type="match status" value="1"/>
</dbReference>
<organism evidence="7 8">
    <name type="scientific">Tychonema bourrellyi FEM_GT703</name>
    <dbReference type="NCBI Taxonomy" id="2040638"/>
    <lineage>
        <taxon>Bacteria</taxon>
        <taxon>Bacillati</taxon>
        <taxon>Cyanobacteriota</taxon>
        <taxon>Cyanophyceae</taxon>
        <taxon>Oscillatoriophycideae</taxon>
        <taxon>Oscillatoriales</taxon>
        <taxon>Microcoleaceae</taxon>
        <taxon>Tychonema</taxon>
    </lineage>
</organism>
<dbReference type="OrthoDB" id="554957at2"/>
<dbReference type="Gene3D" id="3.40.50.10610">
    <property type="entry name" value="ABC-type transport auxiliary lipoprotein component"/>
    <property type="match status" value="1"/>
</dbReference>
<accession>A0A2G4F532</accession>
<dbReference type="RefSeq" id="WP_096829824.1">
    <property type="nucleotide sequence ID" value="NZ_NXIB02000016.1"/>
</dbReference>
<keyword evidence="5" id="KW-0449">Lipoprotein</keyword>
<evidence type="ECO:0000256" key="6">
    <source>
        <dbReference type="SAM" id="SignalP"/>
    </source>
</evidence>
<evidence type="ECO:0000256" key="5">
    <source>
        <dbReference type="ARBA" id="ARBA00023288"/>
    </source>
</evidence>
<name>A0A2G4F532_9CYAN</name>
<evidence type="ECO:0000256" key="4">
    <source>
        <dbReference type="ARBA" id="ARBA00023139"/>
    </source>
</evidence>
<dbReference type="InterPro" id="IPR005534">
    <property type="entry name" value="Curli_assmbl/transp-comp_CsgG"/>
</dbReference>
<sequence>MKTTRMSRLTTISLAALMLAGVSVNAIATPATTQPTTLQTAQATAKKRLVVMDFDYGTTNSYYSSYRGVGAAKGISELLINELVNNGTYTVVDRSKIEQALKKQNHTGAIDAGTAAEIGKQLGVDAVLIGTITKFNVDKQSGGGSFMGIGGGSSKTKAIVQIDVRLISTASGDILATAKAVGEADQSDSSISIRGIGGNSSSNNEDSLLSAAVDKAVSQMVTKLAELSKKLG</sequence>
<reference evidence="7" key="1">
    <citation type="submission" date="2017-10" db="EMBL/GenBank/DDBJ databases">
        <title>Draft genome sequence of the planktic cyanobacteria Tychonema bourrellyi isolated from alpine lentic freshwater.</title>
        <authorList>
            <person name="Tett A."/>
            <person name="Armanini F."/>
            <person name="Asnicar F."/>
            <person name="Boscaini A."/>
            <person name="Pasolli E."/>
            <person name="Zolfo M."/>
            <person name="Donati C."/>
            <person name="Salmaso N."/>
            <person name="Segata N."/>
        </authorList>
    </citation>
    <scope>NUCLEOTIDE SEQUENCE</scope>
    <source>
        <strain evidence="7">FEM_GT703</strain>
    </source>
</reference>
<keyword evidence="2 6" id="KW-0732">Signal</keyword>
<evidence type="ECO:0000256" key="2">
    <source>
        <dbReference type="ARBA" id="ARBA00022729"/>
    </source>
</evidence>
<keyword evidence="1" id="KW-1003">Cell membrane</keyword>
<evidence type="ECO:0000313" key="7">
    <source>
        <dbReference type="EMBL" id="PHX56597.1"/>
    </source>
</evidence>
<evidence type="ECO:0000313" key="8">
    <source>
        <dbReference type="Proteomes" id="UP000226442"/>
    </source>
</evidence>
<dbReference type="PANTHER" id="PTHR41164">
    <property type="entry name" value="CURLI PRODUCTION ASSEMBLY/TRANSPORT COMPONENT CSGG"/>
    <property type="match status" value="1"/>
</dbReference>
<protein>
    <submittedName>
        <fullName evidence="7">Penicillin-binding protein activator LpoB</fullName>
    </submittedName>
</protein>
<keyword evidence="4" id="KW-0564">Palmitate</keyword>
<proteinExistence type="predicted"/>